<dbReference type="Pfam" id="PF13521">
    <property type="entry name" value="AAA_28"/>
    <property type="match status" value="1"/>
</dbReference>
<feature type="domain" description="NadR/Ttd14 AAA" evidence="1">
    <location>
        <begin position="3"/>
        <end position="163"/>
    </location>
</feature>
<proteinExistence type="predicted"/>
<dbReference type="InterPro" id="IPR038727">
    <property type="entry name" value="NadR/Ttd14_AAA_dom"/>
</dbReference>
<accession>A0A7G8Q4M6</accession>
<evidence type="ECO:0000313" key="2">
    <source>
        <dbReference type="EMBL" id="QNK01734.1"/>
    </source>
</evidence>
<evidence type="ECO:0000313" key="3">
    <source>
        <dbReference type="Proteomes" id="UP000515873"/>
    </source>
</evidence>
<name>A0A7G8Q4M6_9GAMM</name>
<gene>
    <name evidence="2" type="ORF">H8F01_00695</name>
</gene>
<sequence>MIGFIGAHRVGKTTLAKDLAKEFDLEFLETNVSGFLKEQGVDPKENLDFQARLKIQDSVLEFLAGQYAAATGIFIADRTPMDVAAYTLTDIQRATLGTIEERSVVERHFQRAVELTQLYFAQLIHVRPGIEIAETEGKAPSCLHYIRHFDYVAEGLVRALPHSIRVHGIAKHVIDHDRRIAICIRVIEDALDTIEAKASNTLH</sequence>
<dbReference type="Proteomes" id="UP000515873">
    <property type="component" value="Chromosome"/>
</dbReference>
<dbReference type="AlphaFoldDB" id="A0A7G8Q4M6"/>
<dbReference type="RefSeq" id="WP_187057193.1">
    <property type="nucleotide sequence ID" value="NZ_CP060412.1"/>
</dbReference>
<protein>
    <submittedName>
        <fullName evidence="2">AAA family ATPase</fullName>
    </submittedName>
</protein>
<dbReference type="KEGG" id="dtl:H8F01_00695"/>
<dbReference type="SUPFAM" id="SSF52540">
    <property type="entry name" value="P-loop containing nucleoside triphosphate hydrolases"/>
    <property type="match status" value="1"/>
</dbReference>
<evidence type="ECO:0000259" key="1">
    <source>
        <dbReference type="Pfam" id="PF13521"/>
    </source>
</evidence>
<organism evidence="2 3">
    <name type="scientific">Dyella telluris</name>
    <dbReference type="NCBI Taxonomy" id="2763498"/>
    <lineage>
        <taxon>Bacteria</taxon>
        <taxon>Pseudomonadati</taxon>
        <taxon>Pseudomonadota</taxon>
        <taxon>Gammaproteobacteria</taxon>
        <taxon>Lysobacterales</taxon>
        <taxon>Rhodanobacteraceae</taxon>
        <taxon>Dyella</taxon>
    </lineage>
</organism>
<reference evidence="2 3" key="1">
    <citation type="submission" date="2020-08" db="EMBL/GenBank/DDBJ databases">
        <title>Dyella sp. G9 isolated from forest soil.</title>
        <authorList>
            <person name="Fu J."/>
            <person name="Qiu L."/>
        </authorList>
    </citation>
    <scope>NUCLEOTIDE SEQUENCE [LARGE SCALE GENOMIC DNA]</scope>
    <source>
        <strain evidence="2 3">G9</strain>
    </source>
</reference>
<dbReference type="InterPro" id="IPR027417">
    <property type="entry name" value="P-loop_NTPase"/>
</dbReference>
<dbReference type="Gene3D" id="3.40.50.300">
    <property type="entry name" value="P-loop containing nucleotide triphosphate hydrolases"/>
    <property type="match status" value="1"/>
</dbReference>
<dbReference type="EMBL" id="CP060412">
    <property type="protein sequence ID" value="QNK01734.1"/>
    <property type="molecule type" value="Genomic_DNA"/>
</dbReference>
<keyword evidence="3" id="KW-1185">Reference proteome</keyword>